<feature type="active site" evidence="5">
    <location>
        <position position="91"/>
    </location>
</feature>
<dbReference type="AlphaFoldDB" id="A0A6N8CRN6"/>
<feature type="active site" evidence="5">
    <location>
        <position position="201"/>
    </location>
</feature>
<dbReference type="InterPro" id="IPR016036">
    <property type="entry name" value="Malonyl_transacylase_ACP-bd"/>
</dbReference>
<dbReference type="PIRSF" id="PIRSF000446">
    <property type="entry name" value="Mct"/>
    <property type="match status" value="1"/>
</dbReference>
<dbReference type="SUPFAM" id="SSF52151">
    <property type="entry name" value="FabD/lysophospholipase-like"/>
    <property type="match status" value="1"/>
</dbReference>
<dbReference type="InterPro" id="IPR004410">
    <property type="entry name" value="Malonyl_CoA-ACP_transAc_FabD"/>
</dbReference>
<dbReference type="Gene3D" id="3.30.70.250">
    <property type="entry name" value="Malonyl-CoA ACP transacylase, ACP-binding"/>
    <property type="match status" value="1"/>
</dbReference>
<dbReference type="GO" id="GO:0004314">
    <property type="term" value="F:[acyl-carrier-protein] S-malonyltransferase activity"/>
    <property type="evidence" value="ECO:0007669"/>
    <property type="project" value="UniProtKB-EC"/>
</dbReference>
<sequence length="314" mass="33854">MNKIAFVFPGQGSQQVGMGKDVIHAYNQAKVLFNRADERLGVSLSDIILNGPDEVLKKTENTQPAIVTVSIALYELLKEAGMTPDFTCGHSLGEYSALVASGSLSFEDAVYAVRRRGLFMEEAVPSGLGAMSAVLGMKADKLKDICYTVSREGEAVQVANHNSPSQIVISGSKEGVEKASTLAKEQGAKRIIPLNVSGPFHSALMAPAAEKFSQTLKEITIHNAEIPVIANVTADVEKQADQISNLLIKQLTSPVRWVESVEKLKSLGVDTYVEVGPGNVLSGLIKKIDRQATILQVNSVETLEHTLEVLKERK</sequence>
<dbReference type="SUPFAM" id="SSF55048">
    <property type="entry name" value="Probable ACP-binding domain of malonyl-CoA ACP transacylase"/>
    <property type="match status" value="1"/>
</dbReference>
<evidence type="ECO:0000259" key="6">
    <source>
        <dbReference type="SMART" id="SM00827"/>
    </source>
</evidence>
<proteinExistence type="inferred from homology"/>
<dbReference type="FunFam" id="3.30.70.250:FF:000001">
    <property type="entry name" value="Malonyl CoA-acyl carrier protein transacylase"/>
    <property type="match status" value="1"/>
</dbReference>
<name>A0A6N8CRN6_9BACI</name>
<comment type="caution">
    <text evidence="7">The sequence shown here is derived from an EMBL/GenBank/DDBJ whole genome shotgun (WGS) entry which is preliminary data.</text>
</comment>
<evidence type="ECO:0000256" key="4">
    <source>
        <dbReference type="PIRNR" id="PIRNR000446"/>
    </source>
</evidence>
<keyword evidence="1 4" id="KW-0808">Transferase</keyword>
<dbReference type="RefSeq" id="WP_329602858.1">
    <property type="nucleotide sequence ID" value="NZ_WNHB01000014.1"/>
</dbReference>
<evidence type="ECO:0000256" key="1">
    <source>
        <dbReference type="ARBA" id="ARBA00022679"/>
    </source>
</evidence>
<dbReference type="InterPro" id="IPR001227">
    <property type="entry name" value="Ac_transferase_dom_sf"/>
</dbReference>
<dbReference type="EMBL" id="WNHB01000014">
    <property type="protein sequence ID" value="MTT32308.1"/>
    <property type="molecule type" value="Genomic_DNA"/>
</dbReference>
<keyword evidence="2 4" id="KW-0012">Acyltransferase</keyword>
<evidence type="ECO:0000256" key="5">
    <source>
        <dbReference type="PIRSR" id="PIRSR000446-1"/>
    </source>
</evidence>
<dbReference type="GO" id="GO:0005829">
    <property type="term" value="C:cytosol"/>
    <property type="evidence" value="ECO:0007669"/>
    <property type="project" value="TreeGrafter"/>
</dbReference>
<dbReference type="NCBIfam" id="TIGR00128">
    <property type="entry name" value="fabD"/>
    <property type="match status" value="1"/>
</dbReference>
<dbReference type="PANTHER" id="PTHR42681:SF1">
    <property type="entry name" value="MALONYL-COA-ACYL CARRIER PROTEIN TRANSACYLASE, MITOCHONDRIAL"/>
    <property type="match status" value="1"/>
</dbReference>
<dbReference type="SMART" id="SM00827">
    <property type="entry name" value="PKS_AT"/>
    <property type="match status" value="1"/>
</dbReference>
<dbReference type="PANTHER" id="PTHR42681">
    <property type="entry name" value="MALONYL-COA-ACYL CARRIER PROTEIN TRANSACYLASE, MITOCHONDRIAL"/>
    <property type="match status" value="1"/>
</dbReference>
<evidence type="ECO:0000256" key="2">
    <source>
        <dbReference type="ARBA" id="ARBA00023315"/>
    </source>
</evidence>
<accession>A0A6N8CRN6</accession>
<gene>
    <name evidence="7" type="primary">fabD</name>
    <name evidence="7" type="ORF">GMB86_09855</name>
</gene>
<dbReference type="Pfam" id="PF00698">
    <property type="entry name" value="Acyl_transf_1"/>
    <property type="match status" value="1"/>
</dbReference>
<comment type="similarity">
    <text evidence="4">Belongs to the fabD family.</text>
</comment>
<dbReference type="Gene3D" id="3.40.366.10">
    <property type="entry name" value="Malonyl-Coenzyme A Acyl Carrier Protein, domain 2"/>
    <property type="match status" value="1"/>
</dbReference>
<dbReference type="InterPro" id="IPR050858">
    <property type="entry name" value="Mal-CoA-ACP_Trans/PKS_FabD"/>
</dbReference>
<evidence type="ECO:0000313" key="7">
    <source>
        <dbReference type="EMBL" id="MTT32308.1"/>
    </source>
</evidence>
<protein>
    <recommendedName>
        <fullName evidence="4">Malonyl CoA-acyl carrier protein transacylase</fullName>
        <ecNumber evidence="4">2.3.1.39</ecNumber>
    </recommendedName>
</protein>
<evidence type="ECO:0000313" key="8">
    <source>
        <dbReference type="Proteomes" id="UP000440978"/>
    </source>
</evidence>
<dbReference type="GO" id="GO:0006633">
    <property type="term" value="P:fatty acid biosynthetic process"/>
    <property type="evidence" value="ECO:0007669"/>
    <property type="project" value="TreeGrafter"/>
</dbReference>
<dbReference type="Proteomes" id="UP000440978">
    <property type="component" value="Unassembled WGS sequence"/>
</dbReference>
<reference evidence="7 8" key="1">
    <citation type="submission" date="2019-11" db="EMBL/GenBank/DDBJ databases">
        <title>Terrilactibacillus tamarindus sp. nov. BCM23-1 isolated from bark of Tamarindus indica.</title>
        <authorList>
            <person name="Kingkaew E."/>
            <person name="Tanasupawat S."/>
        </authorList>
    </citation>
    <scope>NUCLEOTIDE SEQUENCE [LARGE SCALE GENOMIC DNA]</scope>
    <source>
        <strain evidence="7 8">BCM23-1</strain>
    </source>
</reference>
<dbReference type="InterPro" id="IPR024925">
    <property type="entry name" value="Malonyl_CoA-ACP_transAc"/>
</dbReference>
<dbReference type="InterPro" id="IPR016035">
    <property type="entry name" value="Acyl_Trfase/lysoPLipase"/>
</dbReference>
<feature type="domain" description="Malonyl-CoA:ACP transacylase (MAT)" evidence="6">
    <location>
        <begin position="7"/>
        <end position="314"/>
    </location>
</feature>
<evidence type="ECO:0000256" key="3">
    <source>
        <dbReference type="ARBA" id="ARBA00048462"/>
    </source>
</evidence>
<keyword evidence="8" id="KW-1185">Reference proteome</keyword>
<dbReference type="InterPro" id="IPR014043">
    <property type="entry name" value="Acyl_transferase_dom"/>
</dbReference>
<dbReference type="EC" id="2.3.1.39" evidence="4"/>
<comment type="catalytic activity">
    <reaction evidence="3 4">
        <text>holo-[ACP] + malonyl-CoA = malonyl-[ACP] + CoA</text>
        <dbReference type="Rhea" id="RHEA:41792"/>
        <dbReference type="Rhea" id="RHEA-COMP:9623"/>
        <dbReference type="Rhea" id="RHEA-COMP:9685"/>
        <dbReference type="ChEBI" id="CHEBI:57287"/>
        <dbReference type="ChEBI" id="CHEBI:57384"/>
        <dbReference type="ChEBI" id="CHEBI:64479"/>
        <dbReference type="ChEBI" id="CHEBI:78449"/>
        <dbReference type="EC" id="2.3.1.39"/>
    </reaction>
</comment>
<organism evidence="7 8">
    <name type="scientific">Terrilactibacillus tamarindi</name>
    <dbReference type="NCBI Taxonomy" id="2599694"/>
    <lineage>
        <taxon>Bacteria</taxon>
        <taxon>Bacillati</taxon>
        <taxon>Bacillota</taxon>
        <taxon>Bacilli</taxon>
        <taxon>Bacillales</taxon>
        <taxon>Bacillaceae</taxon>
        <taxon>Terrilactibacillus</taxon>
    </lineage>
</organism>